<evidence type="ECO:0000256" key="1">
    <source>
        <dbReference type="RuleBase" id="RU367064"/>
    </source>
</evidence>
<comment type="function">
    <text evidence="1">Dioxygenase that catalyzes the conversion of the modified genomic base 5-methylcytosine (5mC) into 5-hydroxymethylcytosine (5hmC) and plays a key role in epigenetic chromatin reprogramming during embryonic development.</text>
</comment>
<name>G3IN76_CRIGR</name>
<dbReference type="GO" id="GO:0005634">
    <property type="term" value="C:nucleus"/>
    <property type="evidence" value="ECO:0007669"/>
    <property type="project" value="UniProtKB-UniRule"/>
</dbReference>
<dbReference type="Proteomes" id="UP000001075">
    <property type="component" value="Unassembled WGS sequence"/>
</dbReference>
<comment type="similarity">
    <text evidence="1">Belongs to the TET family.</text>
</comment>
<dbReference type="GO" id="GO:0040029">
    <property type="term" value="P:epigenetic regulation of gene expression"/>
    <property type="evidence" value="ECO:0007669"/>
    <property type="project" value="InterPro"/>
</dbReference>
<proteinExistence type="inferred from homology"/>
<dbReference type="GO" id="GO:0045944">
    <property type="term" value="P:positive regulation of transcription by RNA polymerase II"/>
    <property type="evidence" value="ECO:0007669"/>
    <property type="project" value="TreeGrafter"/>
</dbReference>
<dbReference type="InParanoid" id="G3IN76"/>
<comment type="cofactor">
    <cofactor evidence="1">
        <name>Fe(2+)</name>
        <dbReference type="ChEBI" id="CHEBI:29033"/>
    </cofactor>
    <text evidence="1">Binds 1 Fe(2+) ion per subunit.</text>
</comment>
<organism evidence="3 4">
    <name type="scientific">Cricetulus griseus</name>
    <name type="common">Chinese hamster</name>
    <name type="synonym">Cricetulus barabensis griseus</name>
    <dbReference type="NCBI Taxonomy" id="10029"/>
    <lineage>
        <taxon>Eukaryota</taxon>
        <taxon>Metazoa</taxon>
        <taxon>Chordata</taxon>
        <taxon>Craniata</taxon>
        <taxon>Vertebrata</taxon>
        <taxon>Euteleostomi</taxon>
        <taxon>Mammalia</taxon>
        <taxon>Eutheria</taxon>
        <taxon>Euarchontoglires</taxon>
        <taxon>Glires</taxon>
        <taxon>Rodentia</taxon>
        <taxon>Myomorpha</taxon>
        <taxon>Muroidea</taxon>
        <taxon>Cricetidae</taxon>
        <taxon>Cricetinae</taxon>
        <taxon>Cricetulus</taxon>
    </lineage>
</organism>
<keyword evidence="1" id="KW-0479">Metal-binding</keyword>
<sequence length="160" mass="17094">MTASSSQAFHNKENMLSLTANGLSRVLSGLNHDSIAPAQGLLHSLTEDSQEKQPGAAGQGAASSVEDNEEVWSDSEQSFLDANIGGVAVAPTHRFILIECANNGKRVKREPTELQELSEPSYLGFIQSLAENTGSVTTDSMVTTSPYAFTQVTGPYNRYA</sequence>
<dbReference type="EMBL" id="JH005546">
    <property type="protein sequence ID" value="EGW14750.1"/>
    <property type="molecule type" value="Genomic_DNA"/>
</dbReference>
<evidence type="ECO:0000313" key="4">
    <source>
        <dbReference type="Proteomes" id="UP000001075"/>
    </source>
</evidence>
<evidence type="ECO:0000256" key="2">
    <source>
        <dbReference type="SAM" id="MobiDB-lite"/>
    </source>
</evidence>
<dbReference type="AlphaFoldDB" id="G3IN76"/>
<keyword evidence="1" id="KW-0862">Zinc</keyword>
<dbReference type="GO" id="GO:0070579">
    <property type="term" value="F:DNA 5-methylcytosine dioxygenase activity"/>
    <property type="evidence" value="ECO:0007669"/>
    <property type="project" value="UniProtKB-UniRule"/>
</dbReference>
<gene>
    <name evidence="3" type="ORF">I79_025388</name>
</gene>
<feature type="region of interest" description="Disordered" evidence="2">
    <location>
        <begin position="48"/>
        <end position="76"/>
    </location>
</feature>
<accession>G3IN76</accession>
<dbReference type="EC" id="1.14.11.80" evidence="1"/>
<keyword evidence="1" id="KW-0560">Oxidoreductase</keyword>
<comment type="catalytic activity">
    <reaction evidence="1">
        <text>a 5-hydroxymethyl-2'-deoxycytidine in DNA + 2-oxoglutarate + O2 = a 5-formyl-2'-deoxycytidine in DNA + succinate + CO2 + H2O</text>
        <dbReference type="Rhea" id="RHEA:53828"/>
        <dbReference type="Rhea" id="RHEA-COMP:13315"/>
        <dbReference type="Rhea" id="RHEA-COMP:13656"/>
        <dbReference type="ChEBI" id="CHEBI:15377"/>
        <dbReference type="ChEBI" id="CHEBI:15379"/>
        <dbReference type="ChEBI" id="CHEBI:16526"/>
        <dbReference type="ChEBI" id="CHEBI:16810"/>
        <dbReference type="ChEBI" id="CHEBI:30031"/>
        <dbReference type="ChEBI" id="CHEBI:136731"/>
        <dbReference type="ChEBI" id="CHEBI:137731"/>
        <dbReference type="EC" id="1.14.11.80"/>
    </reaction>
</comment>
<comment type="catalytic activity">
    <reaction evidence="1">
        <text>a 5-methyl-2'-deoxycytidine in DNA + 2-oxoglutarate + O2 = a 5-hydroxymethyl-2'-deoxycytidine in DNA + succinate + CO2</text>
        <dbReference type="Rhea" id="RHEA:52636"/>
        <dbReference type="Rhea" id="RHEA-COMP:11370"/>
        <dbReference type="Rhea" id="RHEA-COMP:13315"/>
        <dbReference type="ChEBI" id="CHEBI:15379"/>
        <dbReference type="ChEBI" id="CHEBI:16526"/>
        <dbReference type="ChEBI" id="CHEBI:16810"/>
        <dbReference type="ChEBI" id="CHEBI:30031"/>
        <dbReference type="ChEBI" id="CHEBI:85454"/>
        <dbReference type="ChEBI" id="CHEBI:136731"/>
        <dbReference type="EC" id="1.14.11.80"/>
    </reaction>
</comment>
<dbReference type="GO" id="GO:0008270">
    <property type="term" value="F:zinc ion binding"/>
    <property type="evidence" value="ECO:0007669"/>
    <property type="project" value="UniProtKB-UniRule"/>
</dbReference>
<dbReference type="GO" id="GO:0141166">
    <property type="term" value="P:chromosomal 5-methylcytosine DNA demethylation pathway"/>
    <property type="evidence" value="ECO:0007669"/>
    <property type="project" value="UniProtKB-UniRule"/>
</dbReference>
<comment type="catalytic activity">
    <reaction evidence="1">
        <text>a 5-formyl-2'-deoxycytidine in DNA + 2-oxoglutarate + O2 = a 5-carboxyl-2'-deoxycytidine in DNA + succinate + CO2 + H(+)</text>
        <dbReference type="Rhea" id="RHEA:53832"/>
        <dbReference type="Rhea" id="RHEA-COMP:13656"/>
        <dbReference type="Rhea" id="RHEA-COMP:13657"/>
        <dbReference type="ChEBI" id="CHEBI:15378"/>
        <dbReference type="ChEBI" id="CHEBI:15379"/>
        <dbReference type="ChEBI" id="CHEBI:16526"/>
        <dbReference type="ChEBI" id="CHEBI:16810"/>
        <dbReference type="ChEBI" id="CHEBI:30031"/>
        <dbReference type="ChEBI" id="CHEBI:137731"/>
        <dbReference type="ChEBI" id="CHEBI:137732"/>
        <dbReference type="EC" id="1.14.11.80"/>
    </reaction>
</comment>
<dbReference type="InterPro" id="IPR040175">
    <property type="entry name" value="TET1/2/3"/>
</dbReference>
<comment type="cofactor">
    <cofactor evidence="1">
        <name>Zn(2+)</name>
        <dbReference type="ChEBI" id="CHEBI:29105"/>
    </cofactor>
    <text evidence="1">The zinc ions have a structural role.</text>
</comment>
<dbReference type="GO" id="GO:0030099">
    <property type="term" value="P:myeloid cell differentiation"/>
    <property type="evidence" value="ECO:0007669"/>
    <property type="project" value="TreeGrafter"/>
</dbReference>
<evidence type="ECO:0000313" key="3">
    <source>
        <dbReference type="EMBL" id="EGW14750.1"/>
    </source>
</evidence>
<keyword evidence="1 3" id="KW-0223">Dioxygenase</keyword>
<protein>
    <recommendedName>
        <fullName evidence="1">Methylcytosine dioxygenase TET</fullName>
        <ecNumber evidence="1">1.14.11.80</ecNumber>
    </recommendedName>
</protein>
<dbReference type="STRING" id="10029.G3IN76"/>
<dbReference type="PANTHER" id="PTHR23358">
    <property type="entry name" value="METHYLCYTOSINE DIOXYGENASE TET"/>
    <property type="match status" value="1"/>
</dbReference>
<reference evidence="4" key="1">
    <citation type="journal article" date="2011" name="Nat. Biotechnol.">
        <title>The genomic sequence of the Chinese hamster ovary (CHO)-K1 cell line.</title>
        <authorList>
            <person name="Xu X."/>
            <person name="Nagarajan H."/>
            <person name="Lewis N.E."/>
            <person name="Pan S."/>
            <person name="Cai Z."/>
            <person name="Liu X."/>
            <person name="Chen W."/>
            <person name="Xie M."/>
            <person name="Wang W."/>
            <person name="Hammond S."/>
            <person name="Andersen M.R."/>
            <person name="Neff N."/>
            <person name="Passarelli B."/>
            <person name="Koh W."/>
            <person name="Fan H.C."/>
            <person name="Wang J."/>
            <person name="Gui Y."/>
            <person name="Lee K.H."/>
            <person name="Betenbaugh M.J."/>
            <person name="Quake S.R."/>
            <person name="Famili I."/>
            <person name="Palsson B.O."/>
            <person name="Wang J."/>
        </authorList>
    </citation>
    <scope>NUCLEOTIDE SEQUENCE [LARGE SCALE GENOMIC DNA]</scope>
    <source>
        <strain evidence="4">CHO K1 cell line</strain>
    </source>
</reference>
<keyword evidence="1" id="KW-0408">Iron</keyword>
<dbReference type="PANTHER" id="PTHR23358:SF3">
    <property type="entry name" value="METHYLCYTOSINE DIOXYGENASE TET2"/>
    <property type="match status" value="1"/>
</dbReference>